<dbReference type="CDD" id="cd08962">
    <property type="entry name" value="GatD"/>
    <property type="match status" value="1"/>
</dbReference>
<dbReference type="InterPro" id="IPR020827">
    <property type="entry name" value="Asparaginase/glutaminase_AS1"/>
</dbReference>
<dbReference type="Pfam" id="PF17763">
    <property type="entry name" value="Asparaginase_C"/>
    <property type="match status" value="1"/>
</dbReference>
<dbReference type="GO" id="GO:0050567">
    <property type="term" value="F:glutaminyl-tRNA synthase (glutamine-hydrolyzing) activity"/>
    <property type="evidence" value="ECO:0007669"/>
    <property type="project" value="UniProtKB-UniRule"/>
</dbReference>
<dbReference type="InterPro" id="IPR027473">
    <property type="entry name" value="L-asparaginase_C"/>
</dbReference>
<feature type="active site" evidence="5">
    <location>
        <position position="254"/>
    </location>
</feature>
<dbReference type="AlphaFoldDB" id="A0A7K4DL80"/>
<keyword evidence="2 5" id="KW-0547">Nucleotide-binding</keyword>
<reference evidence="12 13" key="1">
    <citation type="submission" date="2020-04" db="EMBL/GenBank/DDBJ databases">
        <title>Draft genome of Methanobacterium subterraneum isolated from animal feces.</title>
        <authorList>
            <person name="Ouboter H.T."/>
            <person name="Berger S."/>
            <person name="Gungor E."/>
            <person name="Jetten M.S.M."/>
            <person name="Welte C.U."/>
        </authorList>
    </citation>
    <scope>NUCLEOTIDE SEQUENCE [LARGE SCALE GENOMIC DNA]</scope>
    <source>
        <strain evidence="12">HO_2020</strain>
    </source>
</reference>
<dbReference type="PRINTS" id="PR00139">
    <property type="entry name" value="ASNGLNASE"/>
</dbReference>
<dbReference type="EC" id="6.3.5.-" evidence="5 8"/>
<dbReference type="EMBL" id="JABBYL010000017">
    <property type="protein sequence ID" value="NMO09253.1"/>
    <property type="molecule type" value="Genomic_DNA"/>
</dbReference>
<dbReference type="InterPro" id="IPR040918">
    <property type="entry name" value="GatD_N"/>
</dbReference>
<dbReference type="PIRSF" id="PIRSF001220">
    <property type="entry name" value="L-ASNase_gatD"/>
    <property type="match status" value="1"/>
</dbReference>
<comment type="subunit">
    <text evidence="5 8">Heterodimer of GatD and GatE.</text>
</comment>
<proteinExistence type="inferred from homology"/>
<dbReference type="InterPro" id="IPR006033">
    <property type="entry name" value="AsnA_fam"/>
</dbReference>
<dbReference type="NCBIfam" id="NF003217">
    <property type="entry name" value="PRK04183.1"/>
    <property type="match status" value="1"/>
</dbReference>
<dbReference type="Pfam" id="PF18195">
    <property type="entry name" value="GatD_N"/>
    <property type="match status" value="1"/>
</dbReference>
<evidence type="ECO:0000256" key="3">
    <source>
        <dbReference type="ARBA" id="ARBA00022840"/>
    </source>
</evidence>
<dbReference type="GO" id="GO:0016740">
    <property type="term" value="F:transferase activity"/>
    <property type="evidence" value="ECO:0007669"/>
    <property type="project" value="UniProtKB-KW"/>
</dbReference>
<dbReference type="PROSITE" id="PS00917">
    <property type="entry name" value="ASN_GLN_ASE_2"/>
    <property type="match status" value="1"/>
</dbReference>
<evidence type="ECO:0000256" key="2">
    <source>
        <dbReference type="ARBA" id="ARBA00022741"/>
    </source>
</evidence>
<dbReference type="InterPro" id="IPR027474">
    <property type="entry name" value="L-asparaginase_N"/>
</dbReference>
<dbReference type="SUPFAM" id="SSF53774">
    <property type="entry name" value="Glutaminase/Asparaginase"/>
    <property type="match status" value="1"/>
</dbReference>
<dbReference type="Pfam" id="PF00710">
    <property type="entry name" value="Asparaginase"/>
    <property type="match status" value="1"/>
</dbReference>
<dbReference type="InterPro" id="IPR036152">
    <property type="entry name" value="Asp/glu_Ase-like_sf"/>
</dbReference>
<keyword evidence="3 5" id="KW-0067">ATP-binding</keyword>
<dbReference type="PANTHER" id="PTHR11707:SF28">
    <property type="entry name" value="60 KDA LYSOPHOSPHOLIPASE"/>
    <property type="match status" value="1"/>
</dbReference>
<feature type="active site" evidence="5">
    <location>
        <position position="178"/>
    </location>
</feature>
<comment type="function">
    <text evidence="5 8">Allows the formation of correctly charged Gln-tRNA(Gln) through the transamidation of misacylated Glu-tRNA(Gln) in organisms which lack glutaminyl-tRNA synthetase. The reaction takes place in the presence of glutamine and ATP through an activated gamma-phospho-Glu-tRNA(Gln). The GatDE system is specific for glutamate and does not act on aspartate.</text>
</comment>
<organism evidence="12 13">
    <name type="scientific">Methanobacterium subterraneum</name>
    <dbReference type="NCBI Taxonomy" id="59277"/>
    <lineage>
        <taxon>Archaea</taxon>
        <taxon>Methanobacteriati</taxon>
        <taxon>Methanobacteriota</taxon>
        <taxon>Methanomada group</taxon>
        <taxon>Methanobacteria</taxon>
        <taxon>Methanobacteriales</taxon>
        <taxon>Methanobacteriaceae</taxon>
        <taxon>Methanobacterium</taxon>
    </lineage>
</organism>
<dbReference type="NCBIfam" id="TIGR02153">
    <property type="entry name" value="gatD_arch"/>
    <property type="match status" value="1"/>
</dbReference>
<feature type="domain" description="Asparaginase/glutaminase C-terminal" evidence="10">
    <location>
        <begin position="305"/>
        <end position="418"/>
    </location>
</feature>
<sequence length="441" mass="48542">MSYRGRAKQFLESQNISIGDMISIKKETVKYRGMLLDRAEDADQLHIVLKMDSGYNVGIAIDGAEVELIDKGEKPEINLPPLDIQRDPEKKDVSIISTGGTVASIIDYKTGAVHPAFTADDLLRATPELLDEANISGKAIMNILSENMKPEFWVQAAQSVADEISGGADGVVVAHGTDTMHYTAAALSFILETPVPIVLTGAQRSSDRPSSDAFLNLMSSVAIAKSDIAEVTVCMHSTENDNQAHIHRGTRVRKMHTSRRDTFNSINSPPLARVKEGKVKIIDKNFHYHKRGECQLEVNDSLEEKVGFIKSYPGITTELLDYHIDKGYKGLLIEGTGLGHCPDHLIPSLQRAADEKVPVVMTSQCLYGRTNLNVYSTGRKLLTAGVIPAGDMLPEVAYVKLVWALGQTSQREEVKKIMQTNLKGEINEKSSSKYFLRDYGE</sequence>
<evidence type="ECO:0000256" key="4">
    <source>
        <dbReference type="ARBA" id="ARBA00022917"/>
    </source>
</evidence>
<evidence type="ECO:0000259" key="10">
    <source>
        <dbReference type="Pfam" id="PF17763"/>
    </source>
</evidence>
<dbReference type="InterPro" id="IPR037222">
    <property type="entry name" value="GatD_N_sf"/>
</dbReference>
<dbReference type="Gene3D" id="3.40.50.40">
    <property type="match status" value="1"/>
</dbReference>
<keyword evidence="4 5" id="KW-0648">Protein biosynthesis</keyword>
<dbReference type="InterPro" id="IPR011878">
    <property type="entry name" value="GatD"/>
</dbReference>
<dbReference type="InterPro" id="IPR040919">
    <property type="entry name" value="Asparaginase_C"/>
</dbReference>
<dbReference type="PROSITE" id="PS00144">
    <property type="entry name" value="ASN_GLN_ASE_1"/>
    <property type="match status" value="1"/>
</dbReference>
<evidence type="ECO:0000256" key="1">
    <source>
        <dbReference type="ARBA" id="ARBA00022598"/>
    </source>
</evidence>
<feature type="domain" description="GatD N-terminal" evidence="11">
    <location>
        <begin position="16"/>
        <end position="69"/>
    </location>
</feature>
<gene>
    <name evidence="5 12" type="primary">gatD</name>
    <name evidence="12" type="ORF">HG719_05295</name>
</gene>
<dbReference type="InterPro" id="IPR006034">
    <property type="entry name" value="Asparaginase/glutaminase-like"/>
</dbReference>
<dbReference type="Gene3D" id="2.30.30.520">
    <property type="match status" value="1"/>
</dbReference>
<evidence type="ECO:0000313" key="12">
    <source>
        <dbReference type="EMBL" id="NMO09253.1"/>
    </source>
</evidence>
<comment type="caution">
    <text evidence="12">The sequence shown here is derived from an EMBL/GenBank/DDBJ whole genome shotgun (WGS) entry which is preliminary data.</text>
</comment>
<dbReference type="PROSITE" id="PS51732">
    <property type="entry name" value="ASN_GLN_ASE_3"/>
    <property type="match status" value="1"/>
</dbReference>
<evidence type="ECO:0000259" key="9">
    <source>
        <dbReference type="Pfam" id="PF00710"/>
    </source>
</evidence>
<evidence type="ECO:0000313" key="13">
    <source>
        <dbReference type="Proteomes" id="UP000591058"/>
    </source>
</evidence>
<dbReference type="GO" id="GO:0006520">
    <property type="term" value="P:amino acid metabolic process"/>
    <property type="evidence" value="ECO:0007669"/>
    <property type="project" value="InterPro"/>
</dbReference>
<dbReference type="GO" id="GO:0006412">
    <property type="term" value="P:translation"/>
    <property type="evidence" value="ECO:0007669"/>
    <property type="project" value="UniProtKB-UniRule"/>
</dbReference>
<dbReference type="SMART" id="SM00870">
    <property type="entry name" value="Asparaginase"/>
    <property type="match status" value="1"/>
</dbReference>
<feature type="domain" description="L-asparaginase N-terminal" evidence="9">
    <location>
        <begin position="93"/>
        <end position="284"/>
    </location>
</feature>
<dbReference type="GO" id="GO:0006450">
    <property type="term" value="P:regulation of translational fidelity"/>
    <property type="evidence" value="ECO:0007669"/>
    <property type="project" value="InterPro"/>
</dbReference>
<feature type="active site" evidence="5 7">
    <location>
        <position position="177"/>
    </location>
</feature>
<dbReference type="RefSeq" id="WP_169032686.1">
    <property type="nucleotide sequence ID" value="NZ_JABBYL010000017.1"/>
</dbReference>
<dbReference type="FunFam" id="3.40.50.1170:FF:000001">
    <property type="entry name" value="L-asparaginase 2"/>
    <property type="match status" value="1"/>
</dbReference>
<dbReference type="InterPro" id="IPR037152">
    <property type="entry name" value="L-asparaginase_N_sf"/>
</dbReference>
<evidence type="ECO:0000259" key="11">
    <source>
        <dbReference type="Pfam" id="PF18195"/>
    </source>
</evidence>
<keyword evidence="1 5" id="KW-0436">Ligase</keyword>
<feature type="active site" evidence="5 6">
    <location>
        <position position="101"/>
    </location>
</feature>
<comment type="similarity">
    <text evidence="5 8">Belongs to the asparaginase 1 family. GatD subfamily.</text>
</comment>
<evidence type="ECO:0000256" key="7">
    <source>
        <dbReference type="PROSITE-ProRule" id="PRU10100"/>
    </source>
</evidence>
<dbReference type="Proteomes" id="UP000591058">
    <property type="component" value="Unassembled WGS sequence"/>
</dbReference>
<evidence type="ECO:0000256" key="5">
    <source>
        <dbReference type="HAMAP-Rule" id="MF_00586"/>
    </source>
</evidence>
<dbReference type="PIRSF" id="PIRSF500175">
    <property type="entry name" value="Glu_ADT_D"/>
    <property type="match status" value="1"/>
</dbReference>
<dbReference type="Gene3D" id="3.40.50.1170">
    <property type="entry name" value="L-asparaginase, N-terminal domain"/>
    <property type="match status" value="1"/>
</dbReference>
<dbReference type="InterPro" id="IPR027475">
    <property type="entry name" value="Asparaginase/glutaminase_AS2"/>
</dbReference>
<keyword evidence="12" id="KW-0808">Transferase</keyword>
<evidence type="ECO:0000256" key="8">
    <source>
        <dbReference type="RuleBase" id="RU004457"/>
    </source>
</evidence>
<dbReference type="NCBIfam" id="TIGR00519">
    <property type="entry name" value="asnASE_I"/>
    <property type="match status" value="1"/>
</dbReference>
<name>A0A7K4DL80_9EURY</name>
<accession>A0A7K4DL80</accession>
<dbReference type="HAMAP" id="MF_00586">
    <property type="entry name" value="GatD"/>
    <property type="match status" value="1"/>
</dbReference>
<dbReference type="GO" id="GO:0005524">
    <property type="term" value="F:ATP binding"/>
    <property type="evidence" value="ECO:0007669"/>
    <property type="project" value="UniProtKB-KW"/>
</dbReference>
<protein>
    <recommendedName>
        <fullName evidence="5 8">Glutamyl-tRNA(Gln) amidotransferase subunit D</fullName>
        <shortName evidence="5">Glu-ADT subunit D</shortName>
        <ecNumber evidence="5 8">6.3.5.-</ecNumber>
    </recommendedName>
</protein>
<evidence type="ECO:0000256" key="6">
    <source>
        <dbReference type="PROSITE-ProRule" id="PRU10099"/>
    </source>
</evidence>
<dbReference type="SUPFAM" id="SSF141300">
    <property type="entry name" value="GatD N-terminal domain-like"/>
    <property type="match status" value="1"/>
</dbReference>
<dbReference type="SFLD" id="SFLDS00057">
    <property type="entry name" value="Glutaminase/Asparaginase"/>
    <property type="match status" value="1"/>
</dbReference>
<dbReference type="GO" id="GO:0004067">
    <property type="term" value="F:asparaginase activity"/>
    <property type="evidence" value="ECO:0007669"/>
    <property type="project" value="UniProtKB-UniRule"/>
</dbReference>
<dbReference type="PANTHER" id="PTHR11707">
    <property type="entry name" value="L-ASPARAGINASE"/>
    <property type="match status" value="1"/>
</dbReference>
<comment type="catalytic activity">
    <reaction evidence="5 8">
        <text>L-glutamyl-tRNA(Gln) + L-glutamine + ATP + H2O = L-glutaminyl-tRNA(Gln) + L-glutamate + ADP + phosphate + H(+)</text>
        <dbReference type="Rhea" id="RHEA:17521"/>
        <dbReference type="Rhea" id="RHEA-COMP:9681"/>
        <dbReference type="Rhea" id="RHEA-COMP:9684"/>
        <dbReference type="ChEBI" id="CHEBI:15377"/>
        <dbReference type="ChEBI" id="CHEBI:15378"/>
        <dbReference type="ChEBI" id="CHEBI:29985"/>
        <dbReference type="ChEBI" id="CHEBI:30616"/>
        <dbReference type="ChEBI" id="CHEBI:43474"/>
        <dbReference type="ChEBI" id="CHEBI:58359"/>
        <dbReference type="ChEBI" id="CHEBI:78520"/>
        <dbReference type="ChEBI" id="CHEBI:78521"/>
        <dbReference type="ChEBI" id="CHEBI:456216"/>
    </reaction>
</comment>